<protein>
    <submittedName>
        <fullName evidence="1">Uncharacterized protein</fullName>
    </submittedName>
</protein>
<reference evidence="2" key="2">
    <citation type="journal article" date="2013" name="Nat. Genet.">
        <title>The draft genomes of soft-shell turtle and green sea turtle yield insights into the development and evolution of the turtle-specific body plan.</title>
        <authorList>
            <person name="Wang Z."/>
            <person name="Pascual-Anaya J."/>
            <person name="Zadissa A."/>
            <person name="Li W."/>
            <person name="Niimura Y."/>
            <person name="Huang Z."/>
            <person name="Li C."/>
            <person name="White S."/>
            <person name="Xiong Z."/>
            <person name="Fang D."/>
            <person name="Wang B."/>
            <person name="Ming Y."/>
            <person name="Chen Y."/>
            <person name="Zheng Y."/>
            <person name="Kuraku S."/>
            <person name="Pignatelli M."/>
            <person name="Herrero J."/>
            <person name="Beal K."/>
            <person name="Nozawa M."/>
            <person name="Li Q."/>
            <person name="Wang J."/>
            <person name="Zhang H."/>
            <person name="Yu L."/>
            <person name="Shigenobu S."/>
            <person name="Wang J."/>
            <person name="Liu J."/>
            <person name="Flicek P."/>
            <person name="Searle S."/>
            <person name="Wang J."/>
            <person name="Kuratani S."/>
            <person name="Yin Y."/>
            <person name="Aken B."/>
            <person name="Zhang G."/>
            <person name="Irie N."/>
        </authorList>
    </citation>
    <scope>NUCLEOTIDE SEQUENCE [LARGE SCALE GENOMIC DNA]</scope>
    <source>
        <strain evidence="2">Daiwa-1</strain>
    </source>
</reference>
<sequence>ISSLSRGHVVALRRAFWGVVGSVGNLSSLPADAARQLDVFGHDGHSLGVDGAQVGVLEEPHQVGLAGLLQGHDGRTLEAQVGLEVLSDLPHQALEGQLADQQLGRFLVAADFSQGHGTGAIAMRLLHSTGSRGALPPVDLRAVCLVRAISAAAHR</sequence>
<dbReference type="AlphaFoldDB" id="K7FH66"/>
<dbReference type="eggNOG" id="ENOG502S761">
    <property type="taxonomic scope" value="Eukaryota"/>
</dbReference>
<organism evidence="1 2">
    <name type="scientific">Pelodiscus sinensis</name>
    <name type="common">Chinese softshell turtle</name>
    <name type="synonym">Trionyx sinensis</name>
    <dbReference type="NCBI Taxonomy" id="13735"/>
    <lineage>
        <taxon>Eukaryota</taxon>
        <taxon>Metazoa</taxon>
        <taxon>Chordata</taxon>
        <taxon>Craniata</taxon>
        <taxon>Vertebrata</taxon>
        <taxon>Euteleostomi</taxon>
        <taxon>Archelosauria</taxon>
        <taxon>Testudinata</taxon>
        <taxon>Testudines</taxon>
        <taxon>Cryptodira</taxon>
        <taxon>Trionychia</taxon>
        <taxon>Trionychidae</taxon>
        <taxon>Pelodiscus</taxon>
    </lineage>
</organism>
<reference evidence="1" key="4">
    <citation type="submission" date="2025-09" db="UniProtKB">
        <authorList>
            <consortium name="Ensembl"/>
        </authorList>
    </citation>
    <scope>IDENTIFICATION</scope>
</reference>
<dbReference type="HOGENOM" id="CLU_117451_1_0_1"/>
<dbReference type="OMA" id="WCGLAGC"/>
<name>K7FH66_PELSI</name>
<dbReference type="Ensembl" id="ENSPSIT00000007417.1">
    <property type="protein sequence ID" value="ENSPSIP00000007376.1"/>
    <property type="gene ID" value="ENSPSIG00000006804.1"/>
</dbReference>
<dbReference type="Proteomes" id="UP000007267">
    <property type="component" value="Unassembled WGS sequence"/>
</dbReference>
<reference evidence="1" key="3">
    <citation type="submission" date="2025-08" db="UniProtKB">
        <authorList>
            <consortium name="Ensembl"/>
        </authorList>
    </citation>
    <scope>IDENTIFICATION</scope>
</reference>
<evidence type="ECO:0000313" key="2">
    <source>
        <dbReference type="Proteomes" id="UP000007267"/>
    </source>
</evidence>
<dbReference type="EMBL" id="AGCU01123536">
    <property type="status" value="NOT_ANNOTATED_CDS"/>
    <property type="molecule type" value="Genomic_DNA"/>
</dbReference>
<proteinExistence type="predicted"/>
<keyword evidence="2" id="KW-1185">Reference proteome</keyword>
<reference evidence="2" key="1">
    <citation type="submission" date="2011-10" db="EMBL/GenBank/DDBJ databases">
        <authorList>
            <consortium name="Soft-shell Turtle Genome Consortium"/>
        </authorList>
    </citation>
    <scope>NUCLEOTIDE SEQUENCE [LARGE SCALE GENOMIC DNA]</scope>
    <source>
        <strain evidence="2">Daiwa-1</strain>
    </source>
</reference>
<accession>K7FH66</accession>
<dbReference type="GeneTree" id="ENSGT00390000008952"/>
<evidence type="ECO:0000313" key="1">
    <source>
        <dbReference type="Ensembl" id="ENSPSIP00000007376.1"/>
    </source>
</evidence>